<accession>A0ABP8PEP5</accession>
<gene>
    <name evidence="3" type="ORF">GCM10023094_43510</name>
</gene>
<evidence type="ECO:0008006" key="5">
    <source>
        <dbReference type="Google" id="ProtNLM"/>
    </source>
</evidence>
<feature type="region of interest" description="Disordered" evidence="1">
    <location>
        <begin position="35"/>
        <end position="64"/>
    </location>
</feature>
<proteinExistence type="predicted"/>
<organism evidence="3 4">
    <name type="scientific">Rhodococcus olei</name>
    <dbReference type="NCBI Taxonomy" id="2161675"/>
    <lineage>
        <taxon>Bacteria</taxon>
        <taxon>Bacillati</taxon>
        <taxon>Actinomycetota</taxon>
        <taxon>Actinomycetes</taxon>
        <taxon>Mycobacteriales</taxon>
        <taxon>Nocardiaceae</taxon>
        <taxon>Rhodococcus</taxon>
    </lineage>
</organism>
<feature type="signal peptide" evidence="2">
    <location>
        <begin position="1"/>
        <end position="28"/>
    </location>
</feature>
<sequence length="492" mass="49194">MIRATTTPVLAAALAATAALTIAAAASAAPGKFGPLPPPNPAAGPVGTAFQHGDSEASDSTPFAGPGAGAVRSTFAPLGANCASILMGSDGVVQALCSSNADQSPVVQLLDPGTGASLASLALPKGGLFSGVYGYLDNANRMVAVDGRKNLVRIGHDRGGPNGSWRLFTAESTSIASAAEKFCGTPGCDNVVAPTPDHSGKVWFATSRATVGVVDTATGVASSILLGAGEGVANSIASAPEGMSVATTHALYLLRIDDSGTPQVVWRKEYDRGPGRKPGQLSHGTGATPTFFGPRTGTEYIAITDNAAPQENLLVHRTADGSTVCSTPVVAGTENSPIGSGNSVFVASTFGYPYPVDLGPSVPPTADFTGGMVRVDVAADGSGCATKWTNEVRSAAVPKLSLADGGIYTIARRSPGGQPGPDDTYEYTVTDAQTGHVRRAQQIGQGAGQNTLQLAGNIMPDGTLLQGAVAGVHRIASVGGQGPGSSSGGSAN</sequence>
<evidence type="ECO:0000313" key="3">
    <source>
        <dbReference type="EMBL" id="GAA4486639.1"/>
    </source>
</evidence>
<protein>
    <recommendedName>
        <fullName evidence="5">6-phosphogluconolactonase (Cycloisomerase 2 family)</fullName>
    </recommendedName>
</protein>
<keyword evidence="4" id="KW-1185">Reference proteome</keyword>
<dbReference type="Proteomes" id="UP001501183">
    <property type="component" value="Unassembled WGS sequence"/>
</dbReference>
<evidence type="ECO:0000256" key="1">
    <source>
        <dbReference type="SAM" id="MobiDB-lite"/>
    </source>
</evidence>
<evidence type="ECO:0000256" key="2">
    <source>
        <dbReference type="SAM" id="SignalP"/>
    </source>
</evidence>
<feature type="chain" id="PRO_5046734638" description="6-phosphogluconolactonase (Cycloisomerase 2 family)" evidence="2">
    <location>
        <begin position="29"/>
        <end position="492"/>
    </location>
</feature>
<name>A0ABP8PEP5_9NOCA</name>
<dbReference type="InterPro" id="IPR011047">
    <property type="entry name" value="Quinoprotein_ADH-like_sf"/>
</dbReference>
<reference evidence="4" key="1">
    <citation type="journal article" date="2019" name="Int. J. Syst. Evol. Microbiol.">
        <title>The Global Catalogue of Microorganisms (GCM) 10K type strain sequencing project: providing services to taxonomists for standard genome sequencing and annotation.</title>
        <authorList>
            <consortium name="The Broad Institute Genomics Platform"/>
            <consortium name="The Broad Institute Genome Sequencing Center for Infectious Disease"/>
            <person name="Wu L."/>
            <person name="Ma J."/>
        </authorList>
    </citation>
    <scope>NUCLEOTIDE SEQUENCE [LARGE SCALE GENOMIC DNA]</scope>
    <source>
        <strain evidence="4">JCM 32206</strain>
    </source>
</reference>
<keyword evidence="2" id="KW-0732">Signal</keyword>
<dbReference type="RefSeq" id="WP_345350136.1">
    <property type="nucleotide sequence ID" value="NZ_BAABFB010000066.1"/>
</dbReference>
<dbReference type="EMBL" id="BAABFB010000066">
    <property type="protein sequence ID" value="GAA4486639.1"/>
    <property type="molecule type" value="Genomic_DNA"/>
</dbReference>
<evidence type="ECO:0000313" key="4">
    <source>
        <dbReference type="Proteomes" id="UP001501183"/>
    </source>
</evidence>
<comment type="caution">
    <text evidence="3">The sequence shown here is derived from an EMBL/GenBank/DDBJ whole genome shotgun (WGS) entry which is preliminary data.</text>
</comment>
<dbReference type="SUPFAM" id="SSF50998">
    <property type="entry name" value="Quinoprotein alcohol dehydrogenase-like"/>
    <property type="match status" value="1"/>
</dbReference>